<gene>
    <name evidence="1" type="ORF">C7212DRAFT_348192</name>
</gene>
<organism evidence="1 2">
    <name type="scientific">Tuber magnatum</name>
    <name type="common">white Piedmont truffle</name>
    <dbReference type="NCBI Taxonomy" id="42249"/>
    <lineage>
        <taxon>Eukaryota</taxon>
        <taxon>Fungi</taxon>
        <taxon>Dikarya</taxon>
        <taxon>Ascomycota</taxon>
        <taxon>Pezizomycotina</taxon>
        <taxon>Pezizomycetes</taxon>
        <taxon>Pezizales</taxon>
        <taxon>Tuberaceae</taxon>
        <taxon>Tuber</taxon>
    </lineage>
</organism>
<dbReference type="Proteomes" id="UP000246991">
    <property type="component" value="Unassembled WGS sequence"/>
</dbReference>
<reference evidence="1 2" key="1">
    <citation type="submission" date="2018-03" db="EMBL/GenBank/DDBJ databases">
        <title>Genomes of Pezizomycetes fungi and the evolution of truffles.</title>
        <authorList>
            <person name="Murat C."/>
            <person name="Payen T."/>
            <person name="Noel B."/>
            <person name="Kuo A."/>
            <person name="Martin F.M."/>
        </authorList>
    </citation>
    <scope>NUCLEOTIDE SEQUENCE [LARGE SCALE GENOMIC DNA]</scope>
    <source>
        <strain evidence="1">091103-1</strain>
    </source>
</reference>
<protein>
    <submittedName>
        <fullName evidence="1">Uncharacterized protein</fullName>
    </submittedName>
</protein>
<proteinExistence type="predicted"/>
<evidence type="ECO:0000313" key="1">
    <source>
        <dbReference type="EMBL" id="PWW72462.1"/>
    </source>
</evidence>
<dbReference type="EMBL" id="PYWC01000106">
    <property type="protein sequence ID" value="PWW72462.1"/>
    <property type="molecule type" value="Genomic_DNA"/>
</dbReference>
<accession>A0A317SDA1</accession>
<name>A0A317SDA1_9PEZI</name>
<sequence length="253" mass="27765">MTIQKVQLNNSMKRQQQLVSELSLNSSIKSCPDTCRLSVPPDFELNEYTSCNTRDLEGRPEQGKLLSSNGRHGYTTPLLPKLLPSQSSTQTLAILAAPSSCPASSAATPSITFRQLLYSDQTLATFSPNSGLTFSSLATVDLTSIMCCELMLQPSMGNSSNITDAHLRPWGETSYQSTSRETSLGRGKCLKSSGQAYRKKGELSEIGESDGEEEGIEEALQIFKQWSRLDIINAYTKIDNSRKIYAVSPIKYS</sequence>
<keyword evidence="2" id="KW-1185">Reference proteome</keyword>
<evidence type="ECO:0000313" key="2">
    <source>
        <dbReference type="Proteomes" id="UP000246991"/>
    </source>
</evidence>
<dbReference type="AlphaFoldDB" id="A0A317SDA1"/>
<comment type="caution">
    <text evidence="1">The sequence shown here is derived from an EMBL/GenBank/DDBJ whole genome shotgun (WGS) entry which is preliminary data.</text>
</comment>